<dbReference type="Proteomes" id="UP000077266">
    <property type="component" value="Unassembled WGS sequence"/>
</dbReference>
<keyword evidence="1" id="KW-0175">Coiled coil</keyword>
<dbReference type="Gene3D" id="3.80.10.10">
    <property type="entry name" value="Ribonuclease Inhibitor"/>
    <property type="match status" value="1"/>
</dbReference>
<name>A0A165KVG4_EXIGL</name>
<reference evidence="2 3" key="1">
    <citation type="journal article" date="2016" name="Mol. Biol. Evol.">
        <title>Comparative Genomics of Early-Diverging Mushroom-Forming Fungi Provides Insights into the Origins of Lignocellulose Decay Capabilities.</title>
        <authorList>
            <person name="Nagy L.G."/>
            <person name="Riley R."/>
            <person name="Tritt A."/>
            <person name="Adam C."/>
            <person name="Daum C."/>
            <person name="Floudas D."/>
            <person name="Sun H."/>
            <person name="Yadav J.S."/>
            <person name="Pangilinan J."/>
            <person name="Larsson K.H."/>
            <person name="Matsuura K."/>
            <person name="Barry K."/>
            <person name="Labutti K."/>
            <person name="Kuo R."/>
            <person name="Ohm R.A."/>
            <person name="Bhattacharya S.S."/>
            <person name="Shirouzu T."/>
            <person name="Yoshinaga Y."/>
            <person name="Martin F.M."/>
            <person name="Grigoriev I.V."/>
            <person name="Hibbett D.S."/>
        </authorList>
    </citation>
    <scope>NUCLEOTIDE SEQUENCE [LARGE SCALE GENOMIC DNA]</scope>
    <source>
        <strain evidence="2 3">HHB12029</strain>
    </source>
</reference>
<evidence type="ECO:0000256" key="1">
    <source>
        <dbReference type="SAM" id="Coils"/>
    </source>
</evidence>
<organism evidence="2 3">
    <name type="scientific">Exidia glandulosa HHB12029</name>
    <dbReference type="NCBI Taxonomy" id="1314781"/>
    <lineage>
        <taxon>Eukaryota</taxon>
        <taxon>Fungi</taxon>
        <taxon>Dikarya</taxon>
        <taxon>Basidiomycota</taxon>
        <taxon>Agaricomycotina</taxon>
        <taxon>Agaricomycetes</taxon>
        <taxon>Auriculariales</taxon>
        <taxon>Exidiaceae</taxon>
        <taxon>Exidia</taxon>
    </lineage>
</organism>
<dbReference type="InterPro" id="IPR032675">
    <property type="entry name" value="LRR_dom_sf"/>
</dbReference>
<evidence type="ECO:0000313" key="2">
    <source>
        <dbReference type="EMBL" id="KZV96948.1"/>
    </source>
</evidence>
<keyword evidence="3" id="KW-1185">Reference proteome</keyword>
<proteinExistence type="predicted"/>
<accession>A0A165KVG4</accession>
<dbReference type="EMBL" id="KV425936">
    <property type="protein sequence ID" value="KZV96948.1"/>
    <property type="molecule type" value="Genomic_DNA"/>
</dbReference>
<dbReference type="AlphaFoldDB" id="A0A165KVG4"/>
<dbReference type="InParanoid" id="A0A165KVG4"/>
<gene>
    <name evidence="2" type="ORF">EXIGLDRAFT_732021</name>
</gene>
<protein>
    <submittedName>
        <fullName evidence="2">Uncharacterized protein</fullName>
    </submittedName>
</protein>
<dbReference type="SUPFAM" id="SSF52047">
    <property type="entry name" value="RNI-like"/>
    <property type="match status" value="1"/>
</dbReference>
<dbReference type="OrthoDB" id="3139566at2759"/>
<feature type="coiled-coil region" evidence="1">
    <location>
        <begin position="19"/>
        <end position="60"/>
    </location>
</feature>
<sequence length="503" mass="56803">MSSARDLQRKRIRLEIEALESLDERLLQSQRALDEAHNELAAARAKYAAVKVENDDLKKRRAVLDTGLTAVRALYRRSLWMEAVPNDILRMIFVARVEMYDRYWPAIGEGEYNEARDRGPFTLAAVCSRWRNLALATPCLWSYLGVHPEHAGDDGDLRAVDLAKFKLLLRRSESAALDVLLLRKRENAARTRNLGRVLSLLLKHSTRLRRVELDLPLGAEREPLMDLFKSPTTALTELCIVTHDDAWDDDVCELYFPVAPKLRALELSFTGMFCSPRHPGFAHLHTLKLWGKHLGYSPMAFISRAAQTLETLQLSYSSFAHDEELDTVPLPLSFPRLSNLILTNADEFLSYIETPQLQKMTLHSDCVDGTLSPFLHTVAHSVTALTLEGASMCEADLPVIGELTSLESLSFATSTTKPYRVDYEFFVALADAVPPVWPKLRRLTFRSDGTIDPYGLILFIQSRNIPPRHGIDHAASPPNRIEEVNLRCNDVPVWLRATIDALL</sequence>
<evidence type="ECO:0000313" key="3">
    <source>
        <dbReference type="Proteomes" id="UP000077266"/>
    </source>
</evidence>